<accession>A0A9W4SE94</accession>
<dbReference type="SUPFAM" id="SSF51998">
    <property type="entry name" value="PFL-like glycyl radical enzymes"/>
    <property type="match status" value="1"/>
</dbReference>
<dbReference type="AlphaFoldDB" id="A0A9W4SE94"/>
<reference evidence="3" key="1">
    <citation type="submission" date="2022-08" db="EMBL/GenBank/DDBJ databases">
        <authorList>
            <person name="Kallberg Y."/>
            <person name="Tangrot J."/>
            <person name="Rosling A."/>
        </authorList>
    </citation>
    <scope>NUCLEOTIDE SEQUENCE</scope>
    <source>
        <strain evidence="3">Wild A</strain>
    </source>
</reference>
<dbReference type="PANTHER" id="PTHR11573">
    <property type="entry name" value="RIBONUCLEOSIDE-DIPHOSPHATE REDUCTASE LARGE CHAIN"/>
    <property type="match status" value="1"/>
</dbReference>
<dbReference type="PANTHER" id="PTHR11573:SF6">
    <property type="entry name" value="RIBONUCLEOSIDE-DIPHOSPHATE REDUCTASE LARGE SUBUNIT"/>
    <property type="match status" value="1"/>
</dbReference>
<evidence type="ECO:0000259" key="2">
    <source>
        <dbReference type="Pfam" id="PF02867"/>
    </source>
</evidence>
<organism evidence="3 4">
    <name type="scientific">Funneliformis geosporum</name>
    <dbReference type="NCBI Taxonomy" id="1117311"/>
    <lineage>
        <taxon>Eukaryota</taxon>
        <taxon>Fungi</taxon>
        <taxon>Fungi incertae sedis</taxon>
        <taxon>Mucoromycota</taxon>
        <taxon>Glomeromycotina</taxon>
        <taxon>Glomeromycetes</taxon>
        <taxon>Glomerales</taxon>
        <taxon>Glomeraceae</taxon>
        <taxon>Funneliformis</taxon>
    </lineage>
</organism>
<evidence type="ECO:0000313" key="3">
    <source>
        <dbReference type="EMBL" id="CAI2165142.1"/>
    </source>
</evidence>
<sequence length="127" mass="14270">MAIAPTATISNIVGCYPCIEPLYDNLYTENQIKYQGGSIQNIPNLPPSLKDKYKGAFELDPRWMIKITAERSKWIDQSISHNVFIAKPSGSELSASQVEKSTLDASKFGYTQKRDSEQATVKLKKQR</sequence>
<evidence type="ECO:0000313" key="4">
    <source>
        <dbReference type="Proteomes" id="UP001153678"/>
    </source>
</evidence>
<dbReference type="OrthoDB" id="2327624at2759"/>
<name>A0A9W4SE94_9GLOM</name>
<gene>
    <name evidence="3" type="ORF">FWILDA_LOCUS1922</name>
</gene>
<dbReference type="Gene3D" id="3.20.70.20">
    <property type="match status" value="1"/>
</dbReference>
<protein>
    <submittedName>
        <fullName evidence="3">7708_t:CDS:1</fullName>
    </submittedName>
</protein>
<dbReference type="GO" id="GO:0004748">
    <property type="term" value="F:ribonucleoside-diphosphate reductase activity, thioredoxin disulfide as acceptor"/>
    <property type="evidence" value="ECO:0007669"/>
    <property type="project" value="TreeGrafter"/>
</dbReference>
<proteinExistence type="inferred from homology"/>
<comment type="caution">
    <text evidence="3">The sequence shown here is derived from an EMBL/GenBank/DDBJ whole genome shotgun (WGS) entry which is preliminary data.</text>
</comment>
<dbReference type="Pfam" id="PF02867">
    <property type="entry name" value="Ribonuc_red_lgC"/>
    <property type="match status" value="1"/>
</dbReference>
<dbReference type="GO" id="GO:0009263">
    <property type="term" value="P:deoxyribonucleotide biosynthetic process"/>
    <property type="evidence" value="ECO:0007669"/>
    <property type="project" value="TreeGrafter"/>
</dbReference>
<dbReference type="Proteomes" id="UP001153678">
    <property type="component" value="Unassembled WGS sequence"/>
</dbReference>
<dbReference type="InterPro" id="IPR039718">
    <property type="entry name" value="Rrm1"/>
</dbReference>
<comment type="similarity">
    <text evidence="1">Belongs to the ribonucleoside diphosphate reductase large chain family.</text>
</comment>
<feature type="domain" description="Ribonucleotide reductase large subunit C-terminal" evidence="2">
    <location>
        <begin position="1"/>
        <end position="109"/>
    </location>
</feature>
<keyword evidence="4" id="KW-1185">Reference proteome</keyword>
<evidence type="ECO:0000256" key="1">
    <source>
        <dbReference type="ARBA" id="ARBA00010406"/>
    </source>
</evidence>
<dbReference type="InterPro" id="IPR000788">
    <property type="entry name" value="RNR_lg_C"/>
</dbReference>
<dbReference type="GO" id="GO:0005971">
    <property type="term" value="C:ribonucleoside-diphosphate reductase complex"/>
    <property type="evidence" value="ECO:0007669"/>
    <property type="project" value="TreeGrafter"/>
</dbReference>
<dbReference type="GO" id="GO:0005524">
    <property type="term" value="F:ATP binding"/>
    <property type="evidence" value="ECO:0007669"/>
    <property type="project" value="TreeGrafter"/>
</dbReference>
<dbReference type="EMBL" id="CAMKVN010000200">
    <property type="protein sequence ID" value="CAI2165142.1"/>
    <property type="molecule type" value="Genomic_DNA"/>
</dbReference>